<name>A0A9J5YG78_SOLCO</name>
<evidence type="ECO:0000313" key="1">
    <source>
        <dbReference type="EMBL" id="KAG5599085.1"/>
    </source>
</evidence>
<sequence length="166" mass="18227">SFTSPSFSCLPVNNAVDQRIQQPNKLLAQTLPLGNYYDTCYFIGCFICLQVIIKSAVSDCSHLSKTPRKKLQFSCFTLPTLQHYDYIHAKLHSSNIVYNYIHSSSSPSCISLNLKHISTSQTAQTSIAFSSPTLSLPFCCINSLLSTTPASQQVPNTNSALPIATE</sequence>
<dbReference type="EMBL" id="JACXVP010000006">
    <property type="protein sequence ID" value="KAG5599085.1"/>
    <property type="molecule type" value="Genomic_DNA"/>
</dbReference>
<reference evidence="1 2" key="1">
    <citation type="submission" date="2020-09" db="EMBL/GenBank/DDBJ databases">
        <title>De no assembly of potato wild relative species, Solanum commersonii.</title>
        <authorList>
            <person name="Cho K."/>
        </authorList>
    </citation>
    <scope>NUCLEOTIDE SEQUENCE [LARGE SCALE GENOMIC DNA]</scope>
    <source>
        <strain evidence="1">LZ3.2</strain>
        <tissue evidence="1">Leaf</tissue>
    </source>
</reference>
<proteinExistence type="predicted"/>
<dbReference type="AlphaFoldDB" id="A0A9J5YG78"/>
<protein>
    <submittedName>
        <fullName evidence="1">Uncharacterized protein</fullName>
    </submittedName>
</protein>
<feature type="non-terminal residue" evidence="1">
    <location>
        <position position="166"/>
    </location>
</feature>
<dbReference type="Proteomes" id="UP000824120">
    <property type="component" value="Chromosome 6"/>
</dbReference>
<gene>
    <name evidence="1" type="ORF">H5410_030455</name>
</gene>
<evidence type="ECO:0000313" key="2">
    <source>
        <dbReference type="Proteomes" id="UP000824120"/>
    </source>
</evidence>
<organism evidence="1 2">
    <name type="scientific">Solanum commersonii</name>
    <name type="common">Commerson's wild potato</name>
    <name type="synonym">Commerson's nightshade</name>
    <dbReference type="NCBI Taxonomy" id="4109"/>
    <lineage>
        <taxon>Eukaryota</taxon>
        <taxon>Viridiplantae</taxon>
        <taxon>Streptophyta</taxon>
        <taxon>Embryophyta</taxon>
        <taxon>Tracheophyta</taxon>
        <taxon>Spermatophyta</taxon>
        <taxon>Magnoliopsida</taxon>
        <taxon>eudicotyledons</taxon>
        <taxon>Gunneridae</taxon>
        <taxon>Pentapetalae</taxon>
        <taxon>asterids</taxon>
        <taxon>lamiids</taxon>
        <taxon>Solanales</taxon>
        <taxon>Solanaceae</taxon>
        <taxon>Solanoideae</taxon>
        <taxon>Solaneae</taxon>
        <taxon>Solanum</taxon>
    </lineage>
</organism>
<accession>A0A9J5YG78</accession>
<comment type="caution">
    <text evidence="1">The sequence shown here is derived from an EMBL/GenBank/DDBJ whole genome shotgun (WGS) entry which is preliminary data.</text>
</comment>
<keyword evidence="2" id="KW-1185">Reference proteome</keyword>